<feature type="domain" description="HD Cas3-type" evidence="10">
    <location>
        <begin position="21"/>
        <end position="209"/>
    </location>
</feature>
<dbReference type="Gene3D" id="3.40.50.300">
    <property type="entry name" value="P-loop containing nucleotide triphosphate hydrolases"/>
    <property type="match status" value="2"/>
</dbReference>
<keyword evidence="8" id="KW-0067">ATP-binding</keyword>
<dbReference type="InterPro" id="IPR001650">
    <property type="entry name" value="Helicase_C-like"/>
</dbReference>
<gene>
    <name evidence="11" type="primary">cas3</name>
    <name evidence="11" type="ORF">HEQ75_05055</name>
</gene>
<dbReference type="InterPro" id="IPR014001">
    <property type="entry name" value="Helicase_ATP-bd"/>
</dbReference>
<dbReference type="InterPro" id="IPR027417">
    <property type="entry name" value="P-loop_NTPase"/>
</dbReference>
<evidence type="ECO:0000256" key="9">
    <source>
        <dbReference type="ARBA" id="ARBA00023118"/>
    </source>
</evidence>
<dbReference type="EMBL" id="JAAVNE010000005">
    <property type="protein sequence ID" value="NKC30219.1"/>
    <property type="molecule type" value="Genomic_DNA"/>
</dbReference>
<name>A0ABX1DZA3_9PROT</name>
<evidence type="ECO:0000313" key="11">
    <source>
        <dbReference type="EMBL" id="NKC30219.1"/>
    </source>
</evidence>
<dbReference type="SUPFAM" id="SSF52540">
    <property type="entry name" value="P-loop containing nucleoside triphosphate hydrolases"/>
    <property type="match status" value="1"/>
</dbReference>
<keyword evidence="7" id="KW-0347">Helicase</keyword>
<comment type="similarity">
    <text evidence="1">In the N-terminal section; belongs to the CRISPR-associated nuclease Cas3-HD family.</text>
</comment>
<comment type="similarity">
    <text evidence="2">In the central section; belongs to the CRISPR-associated helicase Cas3 family.</text>
</comment>
<dbReference type="SMART" id="SM00487">
    <property type="entry name" value="DEXDc"/>
    <property type="match status" value="1"/>
</dbReference>
<dbReference type="Pfam" id="PF18019">
    <property type="entry name" value="Cas3_HD"/>
    <property type="match status" value="1"/>
</dbReference>
<evidence type="ECO:0000256" key="1">
    <source>
        <dbReference type="ARBA" id="ARBA00006847"/>
    </source>
</evidence>
<evidence type="ECO:0000256" key="7">
    <source>
        <dbReference type="ARBA" id="ARBA00022806"/>
    </source>
</evidence>
<protein>
    <submittedName>
        <fullName evidence="11">CRISPR-associated helicase Cas3</fullName>
    </submittedName>
</protein>
<reference evidence="11 12" key="1">
    <citation type="submission" date="2020-03" db="EMBL/GenBank/DDBJ databases">
        <title>Roseomonas selenitidurans sp. nov. isolated from urban soil.</title>
        <authorList>
            <person name="Liu H."/>
        </authorList>
    </citation>
    <scope>NUCLEOTIDE SEQUENCE [LARGE SCALE GENOMIC DNA]</scope>
    <source>
        <strain evidence="11 12">BU-1</strain>
    </source>
</reference>
<dbReference type="InterPro" id="IPR038257">
    <property type="entry name" value="CRISPR-assoc_Cas3_HD_sf"/>
</dbReference>
<organism evidence="11 12">
    <name type="scientific">Falsiroseomonas selenitidurans</name>
    <dbReference type="NCBI Taxonomy" id="2716335"/>
    <lineage>
        <taxon>Bacteria</taxon>
        <taxon>Pseudomonadati</taxon>
        <taxon>Pseudomonadota</taxon>
        <taxon>Alphaproteobacteria</taxon>
        <taxon>Acetobacterales</taxon>
        <taxon>Roseomonadaceae</taxon>
        <taxon>Falsiroseomonas</taxon>
    </lineage>
</organism>
<dbReference type="Pfam" id="PF22590">
    <property type="entry name" value="Cas3-like_C_2"/>
    <property type="match status" value="1"/>
</dbReference>
<dbReference type="NCBIfam" id="TIGR01596">
    <property type="entry name" value="cas3_HD"/>
    <property type="match status" value="1"/>
</dbReference>
<dbReference type="InterPro" id="IPR006474">
    <property type="entry name" value="Helicase_Cas3_CRISPR-ass_core"/>
</dbReference>
<dbReference type="RefSeq" id="WP_168027836.1">
    <property type="nucleotide sequence ID" value="NZ_JAAVNE010000005.1"/>
</dbReference>
<dbReference type="SMART" id="SM00490">
    <property type="entry name" value="HELICc"/>
    <property type="match status" value="1"/>
</dbReference>
<evidence type="ECO:0000256" key="6">
    <source>
        <dbReference type="ARBA" id="ARBA00022801"/>
    </source>
</evidence>
<accession>A0ABX1DZA3</accession>
<dbReference type="NCBIfam" id="TIGR01587">
    <property type="entry name" value="cas3_core"/>
    <property type="match status" value="1"/>
</dbReference>
<dbReference type="InterPro" id="IPR006483">
    <property type="entry name" value="CRISPR-assoc_Cas3_HD"/>
</dbReference>
<keyword evidence="3" id="KW-0540">Nuclease</keyword>
<keyword evidence="5" id="KW-0547">Nucleotide-binding</keyword>
<dbReference type="CDD" id="cd09641">
    <property type="entry name" value="Cas3''_I"/>
    <property type="match status" value="1"/>
</dbReference>
<keyword evidence="12" id="KW-1185">Reference proteome</keyword>
<evidence type="ECO:0000256" key="3">
    <source>
        <dbReference type="ARBA" id="ARBA00022722"/>
    </source>
</evidence>
<dbReference type="Gene3D" id="1.10.3210.30">
    <property type="match status" value="1"/>
</dbReference>
<evidence type="ECO:0000256" key="8">
    <source>
        <dbReference type="ARBA" id="ARBA00022840"/>
    </source>
</evidence>
<comment type="caution">
    <text evidence="11">The sequence shown here is derived from an EMBL/GenBank/DDBJ whole genome shotgun (WGS) entry which is preliminary data.</text>
</comment>
<dbReference type="PANTHER" id="PTHR47963:SF9">
    <property type="entry name" value="CRISPR-ASSOCIATED ENDONUCLEASE_HELICASE CAS3"/>
    <property type="match status" value="1"/>
</dbReference>
<evidence type="ECO:0000256" key="5">
    <source>
        <dbReference type="ARBA" id="ARBA00022741"/>
    </source>
</evidence>
<sequence>MLHGTTGSTSAFWGKARPGGSGPSMHPLLAHSLDVAAVASLLPRAAETGLPRRSLAFLVALHDIGKFSRNFQAMVPDHWPAGVLGPMPLAGVPEGPRHDAMGFHLLDRTLSPLLEPLLPTEGPRQTAWDVGLRAPLLRAIAGHHGRPPQKLLVPPGPPLLCQGCTGAATDFVAAMLAVFQPEPLRCPSENEIARWAWQLAGLVTLADWVGSRQAWFPYVPPSDVASPAAYFWDHALPRAAAALAGAGISGCRPAPFEGVRKLFPGITTPSPIQEWAATVPLTPEPTLVVVEDLTGSGKTEAALILAQRLMAAGRADGVFVALPTMATANAMFGRLASSYRGLFVAEGQPSLALAHGRAHLDPRFRATIPTDVMEPSRPVADPADEPAESHCAAWLADDRRKALLAQVGVGTLDQALMAVLPVRHAALRLHGLSRKVLVVDEVHAYDAYMRRELRTLLEFHAALGGSAVLLSATLPQAIRADLVAAFRRGLGAPKAVPCSAAYPLATCVTAAELQETPCSAREGLPRRIGVTRLSDAPAALERIKAAADAGAAVAWIRNTVDDAIAAHEALRALGVETILFHARFAMVDRLAIEAEVMRRFGRDSNGEIRRRVVVATQVIEQSLDLDFDLMVTDLAPVDLLIQRAGRLWRHRREGRVLVAPELLVVAPEPVAEPSADWIAASQPGTAAVYRDPALLWRSARTLFAQGAIATPEDMRPLVEAAYDDQAEGAVPYALAAAAASAAGKDQAATGVARQNLMRLERPYVREAGLWEPDTRTPTRLEEQPQVTLRLAQLRDGAVVPYAEDEDEGRAWALSEVRIAAHRIASCPVPAGLECAVEAAKSGWGRWERESAQLFVALLERRPEGYLVPALDRAGLPAGLHYSAETGLRRQQ</sequence>
<keyword evidence="6" id="KW-0378">Hydrolase</keyword>
<evidence type="ECO:0000256" key="4">
    <source>
        <dbReference type="ARBA" id="ARBA00022723"/>
    </source>
</evidence>
<keyword evidence="4" id="KW-0479">Metal-binding</keyword>
<evidence type="ECO:0000259" key="10">
    <source>
        <dbReference type="PROSITE" id="PS51643"/>
    </source>
</evidence>
<dbReference type="InterPro" id="IPR050547">
    <property type="entry name" value="DEAD_box_RNA_helicases"/>
</dbReference>
<dbReference type="InterPro" id="IPR054712">
    <property type="entry name" value="Cas3-like_dom"/>
</dbReference>
<keyword evidence="9" id="KW-0051">Antiviral defense</keyword>
<dbReference type="Proteomes" id="UP000787635">
    <property type="component" value="Unassembled WGS sequence"/>
</dbReference>
<evidence type="ECO:0000313" key="12">
    <source>
        <dbReference type="Proteomes" id="UP000787635"/>
    </source>
</evidence>
<evidence type="ECO:0000256" key="2">
    <source>
        <dbReference type="ARBA" id="ARBA00009046"/>
    </source>
</evidence>
<dbReference type="PROSITE" id="PS51643">
    <property type="entry name" value="HD_CAS3"/>
    <property type="match status" value="1"/>
</dbReference>
<proteinExistence type="inferred from homology"/>
<dbReference type="PANTHER" id="PTHR47963">
    <property type="entry name" value="DEAD-BOX ATP-DEPENDENT RNA HELICASE 47, MITOCHONDRIAL"/>
    <property type="match status" value="1"/>
</dbReference>